<reference evidence="1" key="1">
    <citation type="journal article" date="2020" name="Nature">
        <title>Giant virus diversity and host interactions through global metagenomics.</title>
        <authorList>
            <person name="Schulz F."/>
            <person name="Roux S."/>
            <person name="Paez-Espino D."/>
            <person name="Jungbluth S."/>
            <person name="Walsh D.A."/>
            <person name="Denef V.J."/>
            <person name="McMahon K.D."/>
            <person name="Konstantinidis K.T."/>
            <person name="Eloe-Fadrosh E.A."/>
            <person name="Kyrpides N.C."/>
            <person name="Woyke T."/>
        </authorList>
    </citation>
    <scope>NUCLEOTIDE SEQUENCE</scope>
    <source>
        <strain evidence="1">GVMAG-M-3300025572-1</strain>
    </source>
</reference>
<sequence length="54" mass="6375">MPKNPNRLDDLSERFDDLGELIELCSEGPDRAELEDSSFRIARERRRACRINLR</sequence>
<evidence type="ECO:0000313" key="1">
    <source>
        <dbReference type="EMBL" id="QHT97754.1"/>
    </source>
</evidence>
<organism evidence="1">
    <name type="scientific">viral metagenome</name>
    <dbReference type="NCBI Taxonomy" id="1070528"/>
    <lineage>
        <taxon>unclassified sequences</taxon>
        <taxon>metagenomes</taxon>
        <taxon>organismal metagenomes</taxon>
    </lineage>
</organism>
<dbReference type="AlphaFoldDB" id="A0A6C0IWR3"/>
<name>A0A6C0IWR3_9ZZZZ</name>
<proteinExistence type="predicted"/>
<protein>
    <submittedName>
        <fullName evidence="1">Uncharacterized protein</fullName>
    </submittedName>
</protein>
<accession>A0A6C0IWR3</accession>
<dbReference type="EMBL" id="MN740283">
    <property type="protein sequence ID" value="QHT97754.1"/>
    <property type="molecule type" value="Genomic_DNA"/>
</dbReference>